<comment type="subcellular location">
    <subcellularLocation>
        <location evidence="3">Cytoplasm</location>
    </subcellularLocation>
</comment>
<dbReference type="GO" id="GO:0036055">
    <property type="term" value="F:protein-succinyllysine desuccinylase activity"/>
    <property type="evidence" value="ECO:0007669"/>
    <property type="project" value="UniProtKB-UniRule"/>
</dbReference>
<evidence type="ECO:0000313" key="7">
    <source>
        <dbReference type="Proteomes" id="UP000242815"/>
    </source>
</evidence>
<feature type="binding site" evidence="3 4">
    <location>
        <position position="127"/>
    </location>
    <ligand>
        <name>Zn(2+)</name>
        <dbReference type="ChEBI" id="CHEBI:29105"/>
    </ligand>
</feature>
<dbReference type="PROSITE" id="PS50305">
    <property type="entry name" value="SIRTUIN"/>
    <property type="match status" value="1"/>
</dbReference>
<feature type="binding site" evidence="3">
    <location>
        <position position="70"/>
    </location>
    <ligand>
        <name>substrate</name>
    </ligand>
</feature>
<feature type="active site" description="Proton acceptor" evidence="3 4">
    <location>
        <position position="119"/>
    </location>
</feature>
<dbReference type="EC" id="2.3.1.286" evidence="3"/>
<dbReference type="HAMAP" id="MF_01121">
    <property type="entry name" value="Sirtuin_ClassIII"/>
    <property type="match status" value="1"/>
</dbReference>
<dbReference type="InterPro" id="IPR050134">
    <property type="entry name" value="NAD-dep_sirtuin_deacylases"/>
</dbReference>
<comment type="similarity">
    <text evidence="3">Belongs to the sirtuin family. Class III subfamily.</text>
</comment>
<feature type="binding site" evidence="3 4">
    <location>
        <position position="153"/>
    </location>
    <ligand>
        <name>Zn(2+)</name>
        <dbReference type="ChEBI" id="CHEBI:29105"/>
    </ligand>
</feature>
<dbReference type="AlphaFoldDB" id="A0A1I6BGN5"/>
<feature type="binding site" evidence="3">
    <location>
        <position position="67"/>
    </location>
    <ligand>
        <name>substrate</name>
    </ligand>
</feature>
<dbReference type="CDD" id="cd01412">
    <property type="entry name" value="SIRT5_Af1_CobB"/>
    <property type="match status" value="1"/>
</dbReference>
<evidence type="ECO:0000256" key="3">
    <source>
        <dbReference type="HAMAP-Rule" id="MF_01121"/>
    </source>
</evidence>
<dbReference type="GO" id="GO:0036054">
    <property type="term" value="F:protein-malonyllysine demalonylase activity"/>
    <property type="evidence" value="ECO:0007669"/>
    <property type="project" value="InterPro"/>
</dbReference>
<comment type="catalytic activity">
    <reaction evidence="3">
        <text>N(6)-acetyl-L-lysyl-[protein] + NAD(+) + H2O = 2''-O-acetyl-ADP-D-ribose + nicotinamide + L-lysyl-[protein]</text>
        <dbReference type="Rhea" id="RHEA:43636"/>
        <dbReference type="Rhea" id="RHEA-COMP:9752"/>
        <dbReference type="Rhea" id="RHEA-COMP:10731"/>
        <dbReference type="ChEBI" id="CHEBI:15377"/>
        <dbReference type="ChEBI" id="CHEBI:17154"/>
        <dbReference type="ChEBI" id="CHEBI:29969"/>
        <dbReference type="ChEBI" id="CHEBI:57540"/>
        <dbReference type="ChEBI" id="CHEBI:61930"/>
        <dbReference type="ChEBI" id="CHEBI:83767"/>
        <dbReference type="EC" id="2.3.1.286"/>
    </reaction>
</comment>
<dbReference type="Gene3D" id="3.40.50.1220">
    <property type="entry name" value="TPP-binding domain"/>
    <property type="match status" value="1"/>
</dbReference>
<evidence type="ECO:0000313" key="6">
    <source>
        <dbReference type="EMBL" id="SFQ80098.1"/>
    </source>
</evidence>
<feature type="binding site" evidence="3">
    <location>
        <position position="237"/>
    </location>
    <ligand>
        <name>NAD(+)</name>
        <dbReference type="ChEBI" id="CHEBI:57540"/>
    </ligand>
</feature>
<comment type="cofactor">
    <cofactor evidence="3">
        <name>Zn(2+)</name>
        <dbReference type="ChEBI" id="CHEBI:29105"/>
    </cofactor>
    <text evidence="3">Binds 1 zinc ion per subunit.</text>
</comment>
<feature type="domain" description="Deacetylase sirtuin-type" evidence="5">
    <location>
        <begin position="1"/>
        <end position="250"/>
    </location>
</feature>
<accession>A0A1I6BGN5</accession>
<dbReference type="GO" id="GO:0008270">
    <property type="term" value="F:zinc ion binding"/>
    <property type="evidence" value="ECO:0007669"/>
    <property type="project" value="UniProtKB-UniRule"/>
</dbReference>
<keyword evidence="3 4" id="KW-0862">Zinc</keyword>
<keyword evidence="1" id="KW-0808">Transferase</keyword>
<feature type="binding site" evidence="3">
    <location>
        <begin position="193"/>
        <end position="195"/>
    </location>
    <ligand>
        <name>NAD(+)</name>
        <dbReference type="ChEBI" id="CHEBI:57540"/>
    </ligand>
</feature>
<reference evidence="6 7" key="1">
    <citation type="submission" date="2016-10" db="EMBL/GenBank/DDBJ databases">
        <authorList>
            <person name="de Groot N.N."/>
        </authorList>
    </citation>
    <scope>NUCLEOTIDE SEQUENCE [LARGE SCALE GENOMIC DNA]</scope>
    <source>
        <strain evidence="6 7">JCM 18415</strain>
    </source>
</reference>
<proteinExistence type="inferred from homology"/>
<keyword evidence="3" id="KW-0963">Cytoplasm</keyword>
<dbReference type="STRING" id="1002526.SAMN05216578_10428"/>
<dbReference type="Pfam" id="PF02146">
    <property type="entry name" value="SIR2"/>
    <property type="match status" value="1"/>
</dbReference>
<feature type="binding site" evidence="3 4">
    <location>
        <position position="156"/>
    </location>
    <ligand>
        <name>Zn(2+)</name>
        <dbReference type="ChEBI" id="CHEBI:29105"/>
    </ligand>
</feature>
<comment type="function">
    <text evidence="3">NAD-dependent lysine deacetylase and desuccinylase that specifically removes acetyl and succinyl groups on target proteins. Modulates the activities of several proteins which are inactive in their acylated form.</text>
</comment>
<dbReference type="Gene3D" id="3.30.1600.10">
    <property type="entry name" value="SIR2/SIRT2 'Small Domain"/>
    <property type="match status" value="1"/>
</dbReference>
<organism evidence="6 7">
    <name type="scientific">Halopseudomonas formosensis</name>
    <dbReference type="NCBI Taxonomy" id="1002526"/>
    <lineage>
        <taxon>Bacteria</taxon>
        <taxon>Pseudomonadati</taxon>
        <taxon>Pseudomonadota</taxon>
        <taxon>Gammaproteobacteria</taxon>
        <taxon>Pseudomonadales</taxon>
        <taxon>Pseudomonadaceae</taxon>
        <taxon>Halopseudomonas</taxon>
    </lineage>
</organism>
<dbReference type="GO" id="GO:0070403">
    <property type="term" value="F:NAD+ binding"/>
    <property type="evidence" value="ECO:0007669"/>
    <property type="project" value="UniProtKB-UniRule"/>
</dbReference>
<dbReference type="SUPFAM" id="SSF52467">
    <property type="entry name" value="DHS-like NAD/FAD-binding domain"/>
    <property type="match status" value="1"/>
</dbReference>
<dbReference type="InterPro" id="IPR026590">
    <property type="entry name" value="Ssirtuin_cat_dom"/>
</dbReference>
<keyword evidence="3 4" id="KW-0479">Metal-binding</keyword>
<sequence length="250" mass="26718">MADLDRAAACLAQASRVVVFTGAGVSAESGIATFRDAQTGLWARFDPQRLATPEAFLADPELVWGWYEWRRARLAQVSPNPAHQAIAELAGQVAQLQVVTQNVDDLHERAGSRSVIHLHGSIQQPRCFDCARPMAIPVAEVMENGQRLAPPRCPLCNGLARPGVVWFGESLPQQAWEAAWEAVSTCDLLLSVGTSGAVYPAAGLPRRALEQGARVIHVNPEPVSTHAPGELALTGKAGQVLPRLLTAAFG</sequence>
<dbReference type="OrthoDB" id="9800582at2"/>
<feature type="binding site" evidence="3">
    <location>
        <begin position="101"/>
        <end position="104"/>
    </location>
    <ligand>
        <name>NAD(+)</name>
        <dbReference type="ChEBI" id="CHEBI:57540"/>
    </ligand>
</feature>
<feature type="binding site" evidence="3 4">
    <location>
        <position position="130"/>
    </location>
    <ligand>
        <name>Zn(2+)</name>
        <dbReference type="ChEBI" id="CHEBI:29105"/>
    </ligand>
</feature>
<keyword evidence="2 3" id="KW-0520">NAD</keyword>
<dbReference type="InterPro" id="IPR003000">
    <property type="entry name" value="Sirtuin"/>
</dbReference>
<evidence type="ECO:0000256" key="2">
    <source>
        <dbReference type="ARBA" id="ARBA00023027"/>
    </source>
</evidence>
<dbReference type="GO" id="GO:0017136">
    <property type="term" value="F:histone deacetylase activity, NAD-dependent"/>
    <property type="evidence" value="ECO:0007669"/>
    <property type="project" value="TreeGrafter"/>
</dbReference>
<gene>
    <name evidence="3" type="primary">cobB</name>
    <name evidence="6" type="ORF">SAMN05216578_10428</name>
</gene>
<evidence type="ECO:0000256" key="1">
    <source>
        <dbReference type="ARBA" id="ARBA00022679"/>
    </source>
</evidence>
<dbReference type="Proteomes" id="UP000242815">
    <property type="component" value="Unassembled WGS sequence"/>
</dbReference>
<dbReference type="InterPro" id="IPR029035">
    <property type="entry name" value="DHS-like_NAD/FAD-binding_dom"/>
</dbReference>
<comment type="caution">
    <text evidence="3">Lacks conserved residue(s) required for the propagation of feature annotation.</text>
</comment>
<dbReference type="InterPro" id="IPR027546">
    <property type="entry name" value="Sirtuin_class_III"/>
</dbReference>
<dbReference type="GO" id="GO:0005737">
    <property type="term" value="C:cytoplasm"/>
    <property type="evidence" value="ECO:0007669"/>
    <property type="project" value="UniProtKB-SubCell"/>
</dbReference>
<evidence type="ECO:0000256" key="4">
    <source>
        <dbReference type="PROSITE-ProRule" id="PRU00236"/>
    </source>
</evidence>
<protein>
    <recommendedName>
        <fullName evidence="3">NAD-dependent protein deacylase</fullName>
        <ecNumber evidence="3">2.3.1.286</ecNumber>
    </recommendedName>
    <alternativeName>
        <fullName evidence="3">Regulatory protein SIR2 homolog</fullName>
    </alternativeName>
</protein>
<comment type="catalytic activity">
    <reaction evidence="3">
        <text>N(6)-succinyl-L-lysyl-[protein] + NAD(+) + H2O = 2''-O-succinyl-ADP-D-ribose + nicotinamide + L-lysyl-[protein]</text>
        <dbReference type="Rhea" id="RHEA:47668"/>
        <dbReference type="Rhea" id="RHEA-COMP:9752"/>
        <dbReference type="Rhea" id="RHEA-COMP:11877"/>
        <dbReference type="ChEBI" id="CHEBI:15377"/>
        <dbReference type="ChEBI" id="CHEBI:17154"/>
        <dbReference type="ChEBI" id="CHEBI:29969"/>
        <dbReference type="ChEBI" id="CHEBI:57540"/>
        <dbReference type="ChEBI" id="CHEBI:87830"/>
        <dbReference type="ChEBI" id="CHEBI:87832"/>
    </reaction>
</comment>
<dbReference type="PANTHER" id="PTHR11085:SF10">
    <property type="entry name" value="NAD-DEPENDENT PROTEIN DEACYLASE SIRTUIN-5, MITOCHONDRIAL-RELATED"/>
    <property type="match status" value="1"/>
</dbReference>
<name>A0A1I6BGN5_9GAMM</name>
<dbReference type="EMBL" id="FOYD01000004">
    <property type="protein sequence ID" value="SFQ80098.1"/>
    <property type="molecule type" value="Genomic_DNA"/>
</dbReference>
<dbReference type="RefSeq" id="WP_090538458.1">
    <property type="nucleotide sequence ID" value="NZ_FOYD01000004.1"/>
</dbReference>
<dbReference type="PANTHER" id="PTHR11085">
    <property type="entry name" value="NAD-DEPENDENT PROTEIN DEACYLASE SIRTUIN-5, MITOCHONDRIAL-RELATED"/>
    <property type="match status" value="1"/>
</dbReference>
<dbReference type="NCBIfam" id="NF001753">
    <property type="entry name" value="PRK00481.1-3"/>
    <property type="match status" value="1"/>
</dbReference>
<dbReference type="InterPro" id="IPR026591">
    <property type="entry name" value="Sirtuin_cat_small_dom_sf"/>
</dbReference>
<evidence type="ECO:0000259" key="5">
    <source>
        <dbReference type="PROSITE" id="PS50305"/>
    </source>
</evidence>
<comment type="domain">
    <text evidence="3">2 residues (Tyr-67 and Arg-70) present in a large hydrophobic pocket are probably involved in substrate specificity. They are important for desuccinylation activity, but dispensable for deacetylation activity.</text>
</comment>
<feature type="binding site" evidence="3">
    <location>
        <begin position="219"/>
        <end position="221"/>
    </location>
    <ligand>
        <name>NAD(+)</name>
        <dbReference type="ChEBI" id="CHEBI:57540"/>
    </ligand>
</feature>